<evidence type="ECO:0000256" key="4">
    <source>
        <dbReference type="ARBA" id="ARBA00023163"/>
    </source>
</evidence>
<sequence>MKSIPLYQQIKEYIKKQIDSGELNPGDQIPIEADLMEQFHVSRATTKTALKYLVDAGLLYRIAGKGTFVTSEEIRQSSHNELNESFTPKKIGFIMPPIEDLLCMKLLRGVDDTCKDEGCMLMIRSVLTQSEERLAIHQLILAGVDGLIIFPADGEAYSDEILKLKTSGFPFVLVDRYLPGIKTNAVYSDNYQGGILGTEYLIGIGHTSIGVVSLTKSTTASAEDRFRGYLDTVRKNKLQIEINHWLTRIDELSYKDEENTKEYIREWLADQTELTAIFTLSPQAAVMAARIILSMGKRIPEDIAILTFDDPKIDDLSGSYFSFMEQDIELMGIKAVQLLLKTILVPSTLEQIVIPVTIHIGRSS</sequence>
<keyword evidence="4" id="KW-0804">Transcription</keyword>
<dbReference type="SUPFAM" id="SSF46785">
    <property type="entry name" value="Winged helix' DNA-binding domain"/>
    <property type="match status" value="1"/>
</dbReference>
<keyword evidence="3" id="KW-0238">DNA-binding</keyword>
<evidence type="ECO:0000259" key="5">
    <source>
        <dbReference type="PROSITE" id="PS50949"/>
    </source>
</evidence>
<dbReference type="Pfam" id="PF00392">
    <property type="entry name" value="GntR"/>
    <property type="match status" value="1"/>
</dbReference>
<dbReference type="InterPro" id="IPR036390">
    <property type="entry name" value="WH_DNA-bd_sf"/>
</dbReference>
<evidence type="ECO:0000256" key="1">
    <source>
        <dbReference type="ARBA" id="ARBA00022491"/>
    </source>
</evidence>
<dbReference type="PANTHER" id="PTHR30146:SF95">
    <property type="entry name" value="RIBOSE OPERON REPRESSOR"/>
    <property type="match status" value="1"/>
</dbReference>
<keyword evidence="1" id="KW-0678">Repressor</keyword>
<dbReference type="RefSeq" id="WP_155704563.1">
    <property type="nucleotide sequence ID" value="NZ_CP034235.1"/>
</dbReference>
<dbReference type="OrthoDB" id="457376at2"/>
<dbReference type="CDD" id="cd07377">
    <property type="entry name" value="WHTH_GntR"/>
    <property type="match status" value="1"/>
</dbReference>
<dbReference type="InterPro" id="IPR036388">
    <property type="entry name" value="WH-like_DNA-bd_sf"/>
</dbReference>
<dbReference type="PRINTS" id="PR00035">
    <property type="entry name" value="HTHGNTR"/>
</dbReference>
<dbReference type="SMART" id="SM00345">
    <property type="entry name" value="HTH_GNTR"/>
    <property type="match status" value="1"/>
</dbReference>
<dbReference type="KEGG" id="ppsc:EHS13_33330"/>
<dbReference type="InterPro" id="IPR046335">
    <property type="entry name" value="LacI/GalR-like_sensor"/>
</dbReference>
<dbReference type="SUPFAM" id="SSF53822">
    <property type="entry name" value="Periplasmic binding protein-like I"/>
    <property type="match status" value="1"/>
</dbReference>
<gene>
    <name evidence="6" type="ORF">EHS13_33330</name>
</gene>
<feature type="domain" description="HTH gntR-type" evidence="5">
    <location>
        <begin position="4"/>
        <end position="72"/>
    </location>
</feature>
<evidence type="ECO:0000313" key="7">
    <source>
        <dbReference type="Proteomes" id="UP000426246"/>
    </source>
</evidence>
<protein>
    <submittedName>
        <fullName evidence="6">GntR family transcriptional regulator</fullName>
    </submittedName>
</protein>
<evidence type="ECO:0000313" key="6">
    <source>
        <dbReference type="EMBL" id="QGQ99399.1"/>
    </source>
</evidence>
<dbReference type="Gene3D" id="3.40.50.2300">
    <property type="match status" value="2"/>
</dbReference>
<accession>A0A6B8RU76</accession>
<dbReference type="EMBL" id="CP034235">
    <property type="protein sequence ID" value="QGQ99399.1"/>
    <property type="molecule type" value="Genomic_DNA"/>
</dbReference>
<dbReference type="Proteomes" id="UP000426246">
    <property type="component" value="Chromosome"/>
</dbReference>
<reference evidence="7" key="1">
    <citation type="submission" date="2018-11" db="EMBL/GenBank/DDBJ databases">
        <title>Complete genome sequence of Paenibacillus sp. ML311-T8.</title>
        <authorList>
            <person name="Nam Y.-D."/>
            <person name="Kang J."/>
            <person name="Chung W.-H."/>
            <person name="Park Y.S."/>
        </authorList>
    </citation>
    <scope>NUCLEOTIDE SEQUENCE [LARGE SCALE GENOMIC DNA]</scope>
    <source>
        <strain evidence="7">ML311-T8</strain>
    </source>
</reference>
<dbReference type="CDD" id="cd06267">
    <property type="entry name" value="PBP1_LacI_sugar_binding-like"/>
    <property type="match status" value="1"/>
</dbReference>
<dbReference type="InterPro" id="IPR000524">
    <property type="entry name" value="Tscrpt_reg_HTH_GntR"/>
</dbReference>
<dbReference type="AlphaFoldDB" id="A0A6B8RU76"/>
<dbReference type="GO" id="GO:0000976">
    <property type="term" value="F:transcription cis-regulatory region binding"/>
    <property type="evidence" value="ECO:0007669"/>
    <property type="project" value="TreeGrafter"/>
</dbReference>
<name>A0A6B8RU76_9BACL</name>
<dbReference type="GO" id="GO:0003700">
    <property type="term" value="F:DNA-binding transcription factor activity"/>
    <property type="evidence" value="ECO:0007669"/>
    <property type="project" value="InterPro"/>
</dbReference>
<dbReference type="Pfam" id="PF13377">
    <property type="entry name" value="Peripla_BP_3"/>
    <property type="match status" value="1"/>
</dbReference>
<keyword evidence="7" id="KW-1185">Reference proteome</keyword>
<dbReference type="InterPro" id="IPR028082">
    <property type="entry name" value="Peripla_BP_I"/>
</dbReference>
<dbReference type="PROSITE" id="PS50949">
    <property type="entry name" value="HTH_GNTR"/>
    <property type="match status" value="1"/>
</dbReference>
<evidence type="ECO:0000256" key="2">
    <source>
        <dbReference type="ARBA" id="ARBA00023015"/>
    </source>
</evidence>
<keyword evidence="2" id="KW-0805">Transcription regulation</keyword>
<dbReference type="PANTHER" id="PTHR30146">
    <property type="entry name" value="LACI-RELATED TRANSCRIPTIONAL REPRESSOR"/>
    <property type="match status" value="1"/>
</dbReference>
<proteinExistence type="predicted"/>
<organism evidence="6 7">
    <name type="scientific">Paenibacillus psychroresistens</name>
    <dbReference type="NCBI Taxonomy" id="1778678"/>
    <lineage>
        <taxon>Bacteria</taxon>
        <taxon>Bacillati</taxon>
        <taxon>Bacillota</taxon>
        <taxon>Bacilli</taxon>
        <taxon>Bacillales</taxon>
        <taxon>Paenibacillaceae</taxon>
        <taxon>Paenibacillus</taxon>
    </lineage>
</organism>
<evidence type="ECO:0000256" key="3">
    <source>
        <dbReference type="ARBA" id="ARBA00023125"/>
    </source>
</evidence>
<dbReference type="Gene3D" id="1.10.10.10">
    <property type="entry name" value="Winged helix-like DNA-binding domain superfamily/Winged helix DNA-binding domain"/>
    <property type="match status" value="1"/>
</dbReference>
<dbReference type="FunFam" id="1.10.10.10:FF:000079">
    <property type="entry name" value="GntR family transcriptional regulator"/>
    <property type="match status" value="1"/>
</dbReference>